<name>A0ABS3A7D8_9VIBR</name>
<accession>A0ABS3A7D8</accession>
<evidence type="ECO:0000313" key="2">
    <source>
        <dbReference type="EMBL" id="MBN3579567.1"/>
    </source>
</evidence>
<protein>
    <recommendedName>
        <fullName evidence="4">CcoH</fullName>
    </recommendedName>
</protein>
<dbReference type="Proteomes" id="UP000779070">
    <property type="component" value="Unassembled WGS sequence"/>
</dbReference>
<gene>
    <name evidence="2" type="ORF">JYA62_18060</name>
</gene>
<dbReference type="RefSeq" id="WP_206371441.1">
    <property type="nucleotide sequence ID" value="NZ_CAWPTM010000095.1"/>
</dbReference>
<dbReference type="EMBL" id="JAFHLB010000026">
    <property type="protein sequence ID" value="MBN3579567.1"/>
    <property type="molecule type" value="Genomic_DNA"/>
</dbReference>
<evidence type="ECO:0008006" key="4">
    <source>
        <dbReference type="Google" id="ProtNLM"/>
    </source>
</evidence>
<feature type="transmembrane region" description="Helical" evidence="1">
    <location>
        <begin position="6"/>
        <end position="24"/>
    </location>
</feature>
<proteinExistence type="predicted"/>
<reference evidence="2 3" key="1">
    <citation type="submission" date="2021-02" db="EMBL/GenBank/DDBJ databases">
        <title>Draft Genome Sequences of 5 Vibrio neptunius Strains Isolated From of Bivalve Hatcheries.</title>
        <authorList>
            <person name="Galvis F."/>
            <person name="Barja J.L."/>
            <person name="Lemos M.L."/>
            <person name="Balado M."/>
        </authorList>
    </citation>
    <scope>NUCLEOTIDE SEQUENCE [LARGE SCALE GENOMIC DNA]</scope>
    <source>
        <strain evidence="2 3">PP-145.98</strain>
    </source>
</reference>
<organism evidence="2 3">
    <name type="scientific">Vibrio neptunius</name>
    <dbReference type="NCBI Taxonomy" id="170651"/>
    <lineage>
        <taxon>Bacteria</taxon>
        <taxon>Pseudomonadati</taxon>
        <taxon>Pseudomonadota</taxon>
        <taxon>Gammaproteobacteria</taxon>
        <taxon>Vibrionales</taxon>
        <taxon>Vibrionaceae</taxon>
        <taxon>Vibrio</taxon>
    </lineage>
</organism>
<evidence type="ECO:0000256" key="1">
    <source>
        <dbReference type="SAM" id="Phobius"/>
    </source>
</evidence>
<evidence type="ECO:0000313" key="3">
    <source>
        <dbReference type="Proteomes" id="UP000779070"/>
    </source>
</evidence>
<keyword evidence="1" id="KW-0472">Membrane</keyword>
<comment type="caution">
    <text evidence="2">The sequence shown here is derived from an EMBL/GenBank/DDBJ whole genome shotgun (WGS) entry which is preliminary data.</text>
</comment>
<keyword evidence="1" id="KW-1133">Transmembrane helix</keyword>
<keyword evidence="3" id="KW-1185">Reference proteome</keyword>
<sequence>MSKAKLIIIIFISALSLLLAYVFIPTHVRLGQEIVNRPIAEGVQLVGYKATSTDPKDGKLNHYFLLAQGQSAKETQPFLITSDPFIRVESVVDNKLYITITGRVTTFNSDLWITKTDGTAHHWLISANIKYIR</sequence>
<keyword evidence="1" id="KW-0812">Transmembrane</keyword>